<sequence length="93" mass="10021">MNVSSGTENGLELAKVVVDKENHSLDGEGMDLDETETGVEFNEEFLCGDEEFHNLTDGEVEETFLLQEDSNVALGVTIQAEVLGDKETAIGDG</sequence>
<evidence type="ECO:0000313" key="2">
    <source>
        <dbReference type="Proteomes" id="UP000824890"/>
    </source>
</evidence>
<evidence type="ECO:0000313" key="1">
    <source>
        <dbReference type="EMBL" id="KAH0866967.1"/>
    </source>
</evidence>
<dbReference type="Proteomes" id="UP000824890">
    <property type="component" value="Unassembled WGS sequence"/>
</dbReference>
<name>A0ABQ7YH82_BRANA</name>
<accession>A0ABQ7YH82</accession>
<organism evidence="1 2">
    <name type="scientific">Brassica napus</name>
    <name type="common">Rape</name>
    <dbReference type="NCBI Taxonomy" id="3708"/>
    <lineage>
        <taxon>Eukaryota</taxon>
        <taxon>Viridiplantae</taxon>
        <taxon>Streptophyta</taxon>
        <taxon>Embryophyta</taxon>
        <taxon>Tracheophyta</taxon>
        <taxon>Spermatophyta</taxon>
        <taxon>Magnoliopsida</taxon>
        <taxon>eudicotyledons</taxon>
        <taxon>Gunneridae</taxon>
        <taxon>Pentapetalae</taxon>
        <taxon>rosids</taxon>
        <taxon>malvids</taxon>
        <taxon>Brassicales</taxon>
        <taxon>Brassicaceae</taxon>
        <taxon>Brassiceae</taxon>
        <taxon>Brassica</taxon>
    </lineage>
</organism>
<reference evidence="1 2" key="1">
    <citation type="submission" date="2021-05" db="EMBL/GenBank/DDBJ databases">
        <title>Genome Assembly of Synthetic Allotetraploid Brassica napus Reveals Homoeologous Exchanges between Subgenomes.</title>
        <authorList>
            <person name="Davis J.T."/>
        </authorList>
    </citation>
    <scope>NUCLEOTIDE SEQUENCE [LARGE SCALE GENOMIC DNA]</scope>
    <source>
        <strain evidence="2">cv. Da-Ae</strain>
        <tissue evidence="1">Seedling</tissue>
    </source>
</reference>
<dbReference type="EMBL" id="JAGKQM010000017">
    <property type="protein sequence ID" value="KAH0866967.1"/>
    <property type="molecule type" value="Genomic_DNA"/>
</dbReference>
<keyword evidence="2" id="KW-1185">Reference proteome</keyword>
<gene>
    <name evidence="1" type="ORF">HID58_073989</name>
</gene>
<comment type="caution">
    <text evidence="1">The sequence shown here is derived from an EMBL/GenBank/DDBJ whole genome shotgun (WGS) entry which is preliminary data.</text>
</comment>
<proteinExistence type="predicted"/>
<protein>
    <submittedName>
        <fullName evidence="1">Uncharacterized protein</fullName>
    </submittedName>
</protein>